<dbReference type="Gene3D" id="2.130.10.10">
    <property type="entry name" value="YVTN repeat-like/Quinoprotein amine dehydrogenase"/>
    <property type="match status" value="2"/>
</dbReference>
<dbReference type="AlphaFoldDB" id="A0A1A7R2A7"/>
<dbReference type="SUPFAM" id="SSF110296">
    <property type="entry name" value="Oligoxyloglucan reducing end-specific cellobiohydrolase"/>
    <property type="match status" value="1"/>
</dbReference>
<proteinExistence type="predicted"/>
<accession>A0A1A7R2A7</accession>
<reference evidence="3 4" key="1">
    <citation type="submission" date="2018-06" db="EMBL/GenBank/DDBJ databases">
        <title>Genomic Encyclopedia of Archaeal and Bacterial Type Strains, Phase II (KMG-II): from individual species to whole genera.</title>
        <authorList>
            <person name="Goeker M."/>
        </authorList>
    </citation>
    <scope>NUCLEOTIDE SEQUENCE [LARGE SCALE GENOMIC DNA]</scope>
    <source>
        <strain evidence="3 4">DSM 12408</strain>
    </source>
</reference>
<dbReference type="RefSeq" id="WP_066433212.1">
    <property type="nucleotide sequence ID" value="NZ_LZRN01000014.1"/>
</dbReference>
<evidence type="ECO:0000256" key="1">
    <source>
        <dbReference type="ARBA" id="ARBA00022729"/>
    </source>
</evidence>
<dbReference type="Proteomes" id="UP000248987">
    <property type="component" value="Unassembled WGS sequence"/>
</dbReference>
<evidence type="ECO:0000259" key="2">
    <source>
        <dbReference type="Pfam" id="PF18962"/>
    </source>
</evidence>
<organism evidence="3 4">
    <name type="scientific">Gelidibacter algens</name>
    <dbReference type="NCBI Taxonomy" id="49280"/>
    <lineage>
        <taxon>Bacteria</taxon>
        <taxon>Pseudomonadati</taxon>
        <taxon>Bacteroidota</taxon>
        <taxon>Flavobacteriia</taxon>
        <taxon>Flavobacteriales</taxon>
        <taxon>Flavobacteriaceae</taxon>
        <taxon>Gelidibacter</taxon>
    </lineage>
</organism>
<gene>
    <name evidence="3" type="ORF">LX77_02518</name>
</gene>
<dbReference type="Pfam" id="PF18962">
    <property type="entry name" value="Por_Secre_tail"/>
    <property type="match status" value="1"/>
</dbReference>
<feature type="domain" description="Secretion system C-terminal sorting" evidence="2">
    <location>
        <begin position="835"/>
        <end position="904"/>
    </location>
</feature>
<evidence type="ECO:0000313" key="3">
    <source>
        <dbReference type="EMBL" id="RAJ22569.1"/>
    </source>
</evidence>
<dbReference type="InterPro" id="IPR015943">
    <property type="entry name" value="WD40/YVTN_repeat-like_dom_sf"/>
</dbReference>
<dbReference type="SUPFAM" id="SSF50939">
    <property type="entry name" value="Sialidases"/>
    <property type="match status" value="1"/>
</dbReference>
<dbReference type="InterPro" id="IPR036278">
    <property type="entry name" value="Sialidase_sf"/>
</dbReference>
<dbReference type="STRING" id="49280.A9996_08565"/>
<protein>
    <submittedName>
        <fullName evidence="3">Putative secreted protein (Por secretion system target)</fullName>
    </submittedName>
</protein>
<dbReference type="NCBIfam" id="TIGR04183">
    <property type="entry name" value="Por_Secre_tail"/>
    <property type="match status" value="1"/>
</dbReference>
<keyword evidence="4" id="KW-1185">Reference proteome</keyword>
<sequence length="906" mass="99131">MKKSVRLTLLIALVAVFIFNCQEEQSKSINKIERKNFGEVKRGAKKTPEQRALYHEARELHEFYRQVNPATGKVPISEKRQEFRQAEDSKFRSSNPMARRIQTNYINRGPTNFGGRTRSIVIDRTDLSGNTILAAAVSGGVFKTINGGSNWIKVSSNDAIHNATSLAQDPRAGFENIWYYGTGEGNGNSAALDGAFYLGQGIWKSIDGGNTWRQIPNTNSEFTAYDSAFDITYKLEVHPITGDLYAALGGQIKRFNGTSWTTEIENSSVFTNRHTDVVITSNGRVYAGFSGTNDAATRGVWTSPTGNGSWTRFNEPSFKPAGRLVLALAPSNQDKLYTIFDNGKNSDCEKVAIVGAELWMWDQSTSIFTNYSSKLPDEPGCSDGNDPFTSQKGYDLEISVKPDNENFIVIGGSNAYKIENITTQSMFTRIGGYKNADNYEIYNLGTKVEHHPDIHDLVFSITNPSVLFSGTDGGVHKTTDVTRSIVGWENLNNNYQTYQYYHVAIDPLPGSDIVIGGTQDNGTKAGGTLVGTPDLTTQFGIYGGDGVAVGISRDQPCLPVFLGSQFGDFMRVCDDYISIAPEGSTSNFVTYFHLDPDNNNALYYAGKNTLYKTIDASNVTTLTWTNMGTTSVFTHADNFEIFSTTRGTYNPNSSYLLMGGDQGHIYKLNDPQNAASLSLATDITPPTATTGFPSIVTGLAIHPTNKDIVLATYSNYGTNSIFLTTNATSAQPTWALVERNLSAHSIRSAAIAEVKGETIYFVGTARGLYSTADPVNLDWIREAPELIGQALVSSLAYRPSDNHLLIGTHGNGMYEAVLEGTLTVDDKALSVAIKLYPNPVEDSFNIRMPLGNAGKGTYAIINNLGQIVLRGKLEEKPIHVSSLQSGTYFIKLYVDDKTAVKQFIKK</sequence>
<keyword evidence="1" id="KW-0732">Signal</keyword>
<comment type="caution">
    <text evidence="3">The sequence shown here is derived from an EMBL/GenBank/DDBJ whole genome shotgun (WGS) entry which is preliminary data.</text>
</comment>
<dbReference type="InterPro" id="IPR026444">
    <property type="entry name" value="Secre_tail"/>
</dbReference>
<dbReference type="EMBL" id="QLLQ01000009">
    <property type="protein sequence ID" value="RAJ22569.1"/>
    <property type="molecule type" value="Genomic_DNA"/>
</dbReference>
<name>A0A1A7R2A7_9FLAO</name>
<evidence type="ECO:0000313" key="4">
    <source>
        <dbReference type="Proteomes" id="UP000248987"/>
    </source>
</evidence>
<dbReference type="OrthoDB" id="9757947at2"/>